<dbReference type="Pfam" id="PF04488">
    <property type="entry name" value="Gly_transf_sug"/>
    <property type="match status" value="1"/>
</dbReference>
<keyword evidence="2" id="KW-0812">Transmembrane</keyword>
<dbReference type="SUPFAM" id="SSF53448">
    <property type="entry name" value="Nucleotide-diphospho-sugar transferases"/>
    <property type="match status" value="1"/>
</dbReference>
<dbReference type="GO" id="GO:0051999">
    <property type="term" value="P:mannosyl-inositol phosphorylceramide biosynthetic process"/>
    <property type="evidence" value="ECO:0007669"/>
    <property type="project" value="TreeGrafter"/>
</dbReference>
<dbReference type="PANTHER" id="PTHR32385">
    <property type="entry name" value="MANNOSYL PHOSPHORYLINOSITOL CERAMIDE SYNTHASE"/>
    <property type="match status" value="1"/>
</dbReference>
<accession>A0A067C728</accession>
<evidence type="ECO:0000313" key="3">
    <source>
        <dbReference type="EMBL" id="KDO26293.1"/>
    </source>
</evidence>
<evidence type="ECO:0000256" key="1">
    <source>
        <dbReference type="ARBA" id="ARBA00022679"/>
    </source>
</evidence>
<dbReference type="EMBL" id="KK583225">
    <property type="protein sequence ID" value="KDO26293.1"/>
    <property type="molecule type" value="Genomic_DNA"/>
</dbReference>
<evidence type="ECO:0008006" key="5">
    <source>
        <dbReference type="Google" id="ProtNLM"/>
    </source>
</evidence>
<dbReference type="Proteomes" id="UP000030745">
    <property type="component" value="Unassembled WGS sequence"/>
</dbReference>
<dbReference type="GeneID" id="24130592"/>
<sequence>MHDDVVTVVKARRRGCKPYAGFCVLIATMLVMFLTLALHLPSTRLHHAAPLTSRKATPEPAAIYEQEALSSTLEPISFTMQARASSLTTPAPPASSRNASSTPIIESVIPRILHQSWKSADAIPEIFAPWMRSWVQHHPTWTYVFWDDAANLALFARHYPQYYAVASSVGKIHLADMTRYALLHRFGGVYVDCDFESTSPLDDLLDKDLFLSTEPFVHAVLLERATDAILCNAVLASRRGHPFWLQVLDAILAKFQAGGAKQDPVSLTGPRLVEAVYHEFDAERVGASVTVFPEEYFYPEIAYWNLGRLLELCRDRFDPLGRKACNWLRDHPKGFYTPRTHAVHHWQCTWCRGDVGEAVTTLSAIFPTATIHRPLRGDDDDGLF</sequence>
<evidence type="ECO:0000313" key="4">
    <source>
        <dbReference type="Proteomes" id="UP000030745"/>
    </source>
</evidence>
<proteinExistence type="predicted"/>
<dbReference type="InterPro" id="IPR029044">
    <property type="entry name" value="Nucleotide-diphossugar_trans"/>
</dbReference>
<dbReference type="OMA" id="WEHTYID"/>
<organism evidence="3 4">
    <name type="scientific">Saprolegnia parasitica (strain CBS 223.65)</name>
    <dbReference type="NCBI Taxonomy" id="695850"/>
    <lineage>
        <taxon>Eukaryota</taxon>
        <taxon>Sar</taxon>
        <taxon>Stramenopiles</taxon>
        <taxon>Oomycota</taxon>
        <taxon>Saprolegniomycetes</taxon>
        <taxon>Saprolegniales</taxon>
        <taxon>Saprolegniaceae</taxon>
        <taxon>Saprolegnia</taxon>
    </lineage>
</organism>
<dbReference type="GO" id="GO:0000030">
    <property type="term" value="F:mannosyltransferase activity"/>
    <property type="evidence" value="ECO:0007669"/>
    <property type="project" value="TreeGrafter"/>
</dbReference>
<dbReference type="InterPro" id="IPR051706">
    <property type="entry name" value="Glycosyltransferase_domain"/>
</dbReference>
<gene>
    <name evidence="3" type="ORF">SPRG_08368</name>
</gene>
<keyword evidence="4" id="KW-1185">Reference proteome</keyword>
<keyword evidence="1" id="KW-0808">Transferase</keyword>
<protein>
    <recommendedName>
        <fullName evidence="5">Alpha 1,4-glycosyltransferase domain-containing protein</fullName>
    </recommendedName>
</protein>
<dbReference type="AlphaFoldDB" id="A0A067C728"/>
<dbReference type="Gene3D" id="3.90.550.20">
    <property type="match status" value="1"/>
</dbReference>
<dbReference type="GO" id="GO:0016020">
    <property type="term" value="C:membrane"/>
    <property type="evidence" value="ECO:0007669"/>
    <property type="project" value="GOC"/>
</dbReference>
<dbReference type="KEGG" id="spar:SPRG_08368"/>
<dbReference type="RefSeq" id="XP_012202997.1">
    <property type="nucleotide sequence ID" value="XM_012347607.1"/>
</dbReference>
<dbReference type="VEuPathDB" id="FungiDB:SPRG_08368"/>
<dbReference type="PANTHER" id="PTHR32385:SF23">
    <property type="entry name" value="NUCLEOTIDE-DIPHOSPHO-SUGAR TRANSFERASE"/>
    <property type="match status" value="1"/>
</dbReference>
<reference evidence="3 4" key="1">
    <citation type="journal article" date="2013" name="PLoS Genet.">
        <title>Distinctive expansion of potential virulence genes in the genome of the oomycete fish pathogen Saprolegnia parasitica.</title>
        <authorList>
            <person name="Jiang R.H."/>
            <person name="de Bruijn I."/>
            <person name="Haas B.J."/>
            <person name="Belmonte R."/>
            <person name="Lobach L."/>
            <person name="Christie J."/>
            <person name="van den Ackerveken G."/>
            <person name="Bottin A."/>
            <person name="Bulone V."/>
            <person name="Diaz-Moreno S.M."/>
            <person name="Dumas B."/>
            <person name="Fan L."/>
            <person name="Gaulin E."/>
            <person name="Govers F."/>
            <person name="Grenville-Briggs L.J."/>
            <person name="Horner N.R."/>
            <person name="Levin J.Z."/>
            <person name="Mammella M."/>
            <person name="Meijer H.J."/>
            <person name="Morris P."/>
            <person name="Nusbaum C."/>
            <person name="Oome S."/>
            <person name="Phillips A.J."/>
            <person name="van Rooyen D."/>
            <person name="Rzeszutek E."/>
            <person name="Saraiva M."/>
            <person name="Secombes C.J."/>
            <person name="Seidl M.F."/>
            <person name="Snel B."/>
            <person name="Stassen J.H."/>
            <person name="Sykes S."/>
            <person name="Tripathy S."/>
            <person name="van den Berg H."/>
            <person name="Vega-Arreguin J.C."/>
            <person name="Wawra S."/>
            <person name="Young S.K."/>
            <person name="Zeng Q."/>
            <person name="Dieguez-Uribeondo J."/>
            <person name="Russ C."/>
            <person name="Tyler B.M."/>
            <person name="van West P."/>
        </authorList>
    </citation>
    <scope>NUCLEOTIDE SEQUENCE [LARGE SCALE GENOMIC DNA]</scope>
    <source>
        <strain evidence="3 4">CBS 223.65</strain>
    </source>
</reference>
<feature type="transmembrane region" description="Helical" evidence="2">
    <location>
        <begin position="19"/>
        <end position="40"/>
    </location>
</feature>
<evidence type="ECO:0000256" key="2">
    <source>
        <dbReference type="SAM" id="Phobius"/>
    </source>
</evidence>
<dbReference type="STRING" id="695850.A0A067C728"/>
<name>A0A067C728_SAPPC</name>
<keyword evidence="2" id="KW-0472">Membrane</keyword>
<dbReference type="OrthoDB" id="3647at2759"/>
<dbReference type="InterPro" id="IPR007577">
    <property type="entry name" value="GlycoTrfase_DXD_sugar-bd_CS"/>
</dbReference>
<keyword evidence="2" id="KW-1133">Transmembrane helix</keyword>